<sequence length="74" mass="7333">MSNTNTANPGFAVSVQASVFDGEGTALFSSGSAPDYRSDAVLGQASGLFSSGSVASDTPQNHGRGPARLTAARG</sequence>
<reference evidence="2 3" key="1">
    <citation type="submission" date="2016-10" db="EMBL/GenBank/DDBJ databases">
        <authorList>
            <person name="de Groot N.N."/>
        </authorList>
    </citation>
    <scope>NUCLEOTIDE SEQUENCE [LARGE SCALE GENOMIC DNA]</scope>
    <source>
        <strain evidence="2 3">CGMCC 1.10959</strain>
    </source>
</reference>
<evidence type="ECO:0000313" key="2">
    <source>
        <dbReference type="EMBL" id="SFT75819.1"/>
    </source>
</evidence>
<protein>
    <submittedName>
        <fullName evidence="2">Uncharacterized protein</fullName>
    </submittedName>
</protein>
<name>A0A1I7ALJ2_9RHOB</name>
<evidence type="ECO:0000256" key="1">
    <source>
        <dbReference type="SAM" id="MobiDB-lite"/>
    </source>
</evidence>
<dbReference type="RefSeq" id="WP_139236345.1">
    <property type="nucleotide sequence ID" value="NZ_FPAW01000007.1"/>
</dbReference>
<organism evidence="2 3">
    <name type="scientific">Sedimentitalea nanhaiensis</name>
    <dbReference type="NCBI Taxonomy" id="999627"/>
    <lineage>
        <taxon>Bacteria</taxon>
        <taxon>Pseudomonadati</taxon>
        <taxon>Pseudomonadota</taxon>
        <taxon>Alphaproteobacteria</taxon>
        <taxon>Rhodobacterales</taxon>
        <taxon>Paracoccaceae</taxon>
        <taxon>Sedimentitalea</taxon>
    </lineage>
</organism>
<keyword evidence="3" id="KW-1185">Reference proteome</keyword>
<accession>A0A1I7ALJ2</accession>
<dbReference type="AntiFam" id="ANF00269">
    <property type="entry name" value="Translation of CRISPR region"/>
</dbReference>
<proteinExistence type="predicted"/>
<evidence type="ECO:0000313" key="3">
    <source>
        <dbReference type="Proteomes" id="UP000182466"/>
    </source>
</evidence>
<feature type="region of interest" description="Disordered" evidence="1">
    <location>
        <begin position="49"/>
        <end position="74"/>
    </location>
</feature>
<dbReference type="AlphaFoldDB" id="A0A1I7ALJ2"/>
<gene>
    <name evidence="2" type="ORF">SAMN05216236_10742</name>
</gene>
<dbReference type="EMBL" id="FPAW01000007">
    <property type="protein sequence ID" value="SFT75819.1"/>
    <property type="molecule type" value="Genomic_DNA"/>
</dbReference>
<dbReference type="OrthoDB" id="7873451at2"/>
<dbReference type="STRING" id="999627.SAMN05216236_10742"/>
<dbReference type="Proteomes" id="UP000182466">
    <property type="component" value="Unassembled WGS sequence"/>
</dbReference>
<feature type="compositionally biased region" description="Polar residues" evidence="1">
    <location>
        <begin position="49"/>
        <end position="61"/>
    </location>
</feature>